<organism evidence="2 3">
    <name type="scientific">Hibiscus sabdariffa</name>
    <name type="common">roselle</name>
    <dbReference type="NCBI Taxonomy" id="183260"/>
    <lineage>
        <taxon>Eukaryota</taxon>
        <taxon>Viridiplantae</taxon>
        <taxon>Streptophyta</taxon>
        <taxon>Embryophyta</taxon>
        <taxon>Tracheophyta</taxon>
        <taxon>Spermatophyta</taxon>
        <taxon>Magnoliopsida</taxon>
        <taxon>eudicotyledons</taxon>
        <taxon>Gunneridae</taxon>
        <taxon>Pentapetalae</taxon>
        <taxon>rosids</taxon>
        <taxon>malvids</taxon>
        <taxon>Malvales</taxon>
        <taxon>Malvaceae</taxon>
        <taxon>Malvoideae</taxon>
        <taxon>Hibiscus</taxon>
    </lineage>
</organism>
<dbReference type="Proteomes" id="UP001472677">
    <property type="component" value="Unassembled WGS sequence"/>
</dbReference>
<comment type="caution">
    <text evidence="2">The sequence shown here is derived from an EMBL/GenBank/DDBJ whole genome shotgun (WGS) entry which is preliminary data.</text>
</comment>
<protein>
    <submittedName>
        <fullName evidence="2">Uncharacterized protein</fullName>
    </submittedName>
</protein>
<proteinExistence type="predicted"/>
<reference evidence="2 3" key="1">
    <citation type="journal article" date="2024" name="G3 (Bethesda)">
        <title>Genome assembly of Hibiscus sabdariffa L. provides insights into metabolisms of medicinal natural products.</title>
        <authorList>
            <person name="Kim T."/>
        </authorList>
    </citation>
    <scope>NUCLEOTIDE SEQUENCE [LARGE SCALE GENOMIC DNA]</scope>
    <source>
        <strain evidence="2">TK-2024</strain>
        <tissue evidence="2">Old leaves</tissue>
    </source>
</reference>
<keyword evidence="3" id="KW-1185">Reference proteome</keyword>
<feature type="region of interest" description="Disordered" evidence="1">
    <location>
        <begin position="1"/>
        <end position="131"/>
    </location>
</feature>
<accession>A0ABR2EML3</accession>
<gene>
    <name evidence="2" type="ORF">V6N12_035397</name>
</gene>
<evidence type="ECO:0000313" key="2">
    <source>
        <dbReference type="EMBL" id="KAK8563247.1"/>
    </source>
</evidence>
<evidence type="ECO:0000313" key="3">
    <source>
        <dbReference type="Proteomes" id="UP001472677"/>
    </source>
</evidence>
<evidence type="ECO:0000256" key="1">
    <source>
        <dbReference type="SAM" id="MobiDB-lite"/>
    </source>
</evidence>
<feature type="compositionally biased region" description="Polar residues" evidence="1">
    <location>
        <begin position="28"/>
        <end position="53"/>
    </location>
</feature>
<feature type="compositionally biased region" description="Polar residues" evidence="1">
    <location>
        <begin position="116"/>
        <end position="125"/>
    </location>
</feature>
<name>A0ABR2EML3_9ROSI</name>
<dbReference type="EMBL" id="JBBPBM010000011">
    <property type="protein sequence ID" value="KAK8563247.1"/>
    <property type="molecule type" value="Genomic_DNA"/>
</dbReference>
<feature type="compositionally biased region" description="Polar residues" evidence="1">
    <location>
        <begin position="68"/>
        <end position="89"/>
    </location>
</feature>
<feature type="compositionally biased region" description="Basic residues" evidence="1">
    <location>
        <begin position="100"/>
        <end position="111"/>
    </location>
</feature>
<sequence>MRNKAQGRQMRSKAACNRREGRDRATYGSHSQGTKPSSSYTNKDDATQANNDLHQPGSKIQYGHEPRTQQGPKLLPTSQGKNPSRTTPTVVVIRNPTKGCTKRRKNSKKAKGLVQQAANNNTPATGGQALC</sequence>